<dbReference type="Proteomes" id="UP000436911">
    <property type="component" value="Unassembled WGS sequence"/>
</dbReference>
<protein>
    <submittedName>
        <fullName evidence="2">GTPase</fullName>
    </submittedName>
</protein>
<evidence type="ECO:0000256" key="1">
    <source>
        <dbReference type="SAM" id="Coils"/>
    </source>
</evidence>
<dbReference type="GeneID" id="60681612"/>
<dbReference type="RefSeq" id="WP_060716410.1">
    <property type="nucleotide sequence ID" value="NZ_CP055265.1"/>
</dbReference>
<proteinExistence type="predicted"/>
<dbReference type="OrthoDB" id="8276977at2"/>
<reference evidence="3 5" key="2">
    <citation type="submission" date="2019-12" db="EMBL/GenBank/DDBJ databases">
        <title>Whole-genome sequencing of Allorhizobium vitis.</title>
        <authorList>
            <person name="Gan H.M."/>
            <person name="Szegedi E."/>
            <person name="Burr T."/>
            <person name="Savka M.A."/>
        </authorList>
    </citation>
    <scope>NUCLEOTIDE SEQUENCE [LARGE SCALE GENOMIC DNA]</scope>
    <source>
        <strain evidence="3 5">CG516</strain>
    </source>
</reference>
<sequence length="216" mass="23108">MTMPLAHYLKDFSAPPPAPMAAEAMSFNDDALMFPDMPVLELPQPDPVDVEKERQNAYADGHDAAVKEADERHAEALSILEKAHAEALQELTEKHQAELARVIAEGLQQIATDLSRIVGSQTVETLAPLLSDMLVDKALDDISGLLKAAVLEGAAGQITVTGPAALFKQLADRMEGQDLLLKHVEADDLDLTVDVGGAALVTRISAWTASLKKVLA</sequence>
<dbReference type="AlphaFoldDB" id="A0A368NZI7"/>
<dbReference type="Proteomes" id="UP000477951">
    <property type="component" value="Unassembled WGS sequence"/>
</dbReference>
<gene>
    <name evidence="2" type="ORF">DXT89_24955</name>
    <name evidence="3" type="ORF">GOZ90_13020</name>
</gene>
<keyword evidence="1" id="KW-0175">Coiled coil</keyword>
<evidence type="ECO:0000313" key="2">
    <source>
        <dbReference type="EMBL" id="KAA3520721.1"/>
    </source>
</evidence>
<evidence type="ECO:0000313" key="3">
    <source>
        <dbReference type="EMBL" id="MUZ73603.1"/>
    </source>
</evidence>
<organism evidence="2 4">
    <name type="scientific">Agrobacterium vitis</name>
    <name type="common">Rhizobium vitis</name>
    <dbReference type="NCBI Taxonomy" id="373"/>
    <lineage>
        <taxon>Bacteria</taxon>
        <taxon>Pseudomonadati</taxon>
        <taxon>Pseudomonadota</taxon>
        <taxon>Alphaproteobacteria</taxon>
        <taxon>Hyphomicrobiales</taxon>
        <taxon>Rhizobiaceae</taxon>
        <taxon>Rhizobium/Agrobacterium group</taxon>
        <taxon>Agrobacterium</taxon>
    </lineage>
</organism>
<feature type="coiled-coil region" evidence="1">
    <location>
        <begin position="66"/>
        <end position="105"/>
    </location>
</feature>
<name>A0A368NZI7_AGRVI</name>
<evidence type="ECO:0000313" key="4">
    <source>
        <dbReference type="Proteomes" id="UP000436911"/>
    </source>
</evidence>
<dbReference type="EMBL" id="WPHR01000009">
    <property type="protein sequence ID" value="MUZ73603.1"/>
    <property type="molecule type" value="Genomic_DNA"/>
</dbReference>
<comment type="caution">
    <text evidence="2">The sequence shown here is derived from an EMBL/GenBank/DDBJ whole genome shotgun (WGS) entry which is preliminary data.</text>
</comment>
<evidence type="ECO:0000313" key="5">
    <source>
        <dbReference type="Proteomes" id="UP000477951"/>
    </source>
</evidence>
<dbReference type="EMBL" id="QUSG01000026">
    <property type="protein sequence ID" value="KAA3520721.1"/>
    <property type="molecule type" value="Genomic_DNA"/>
</dbReference>
<reference evidence="2 4" key="1">
    <citation type="submission" date="2018-08" db="EMBL/GenBank/DDBJ databases">
        <title>Genome sequencing of Agrobacterium vitis strain ICMP 10754.</title>
        <authorList>
            <person name="Visnovsky S.B."/>
            <person name="Pitman A.R."/>
        </authorList>
    </citation>
    <scope>NUCLEOTIDE SEQUENCE [LARGE SCALE GENOMIC DNA]</scope>
    <source>
        <strain evidence="2 4">ICMP 10754</strain>
    </source>
</reference>
<accession>A0A368NZI7</accession>